<sequence length="189" mass="21141">MSDFSQTASVTCREEVFLDLSVSLRRPDANHSVSGHAPNVPASNPLFRLLTQAEPLLSASPSAAFYGGCPDPSLHRTNALLSVTLPKPALPVTRSTLPDNCNRKSRNFNVGRPMQQLLKLRDSIPLVKRLILQLFGFIALSFTWMFSRLADVQEWFTRPSLSLEDCLSDFFSQAELNGENKYHCDRCNK</sequence>
<protein>
    <submittedName>
        <fullName evidence="1">Uncharacterized protein</fullName>
    </submittedName>
</protein>
<accession>A0A5J4N7W8</accession>
<evidence type="ECO:0000313" key="2">
    <source>
        <dbReference type="Proteomes" id="UP000324629"/>
    </source>
</evidence>
<dbReference type="SUPFAM" id="SSF54001">
    <property type="entry name" value="Cysteine proteinases"/>
    <property type="match status" value="1"/>
</dbReference>
<dbReference type="InterPro" id="IPR038765">
    <property type="entry name" value="Papain-like_cys_pep_sf"/>
</dbReference>
<dbReference type="AlphaFoldDB" id="A0A5J4N7W8"/>
<evidence type="ECO:0000313" key="1">
    <source>
        <dbReference type="EMBL" id="KAA3671646.1"/>
    </source>
</evidence>
<dbReference type="EMBL" id="QNGE01006056">
    <property type="protein sequence ID" value="KAA3671646.1"/>
    <property type="molecule type" value="Genomic_DNA"/>
</dbReference>
<gene>
    <name evidence="1" type="ORF">DEA37_0002155</name>
</gene>
<proteinExistence type="predicted"/>
<organism evidence="1 2">
    <name type="scientific">Paragonimus westermani</name>
    <dbReference type="NCBI Taxonomy" id="34504"/>
    <lineage>
        <taxon>Eukaryota</taxon>
        <taxon>Metazoa</taxon>
        <taxon>Spiralia</taxon>
        <taxon>Lophotrochozoa</taxon>
        <taxon>Platyhelminthes</taxon>
        <taxon>Trematoda</taxon>
        <taxon>Digenea</taxon>
        <taxon>Plagiorchiida</taxon>
        <taxon>Troglotremata</taxon>
        <taxon>Troglotrematidae</taxon>
        <taxon>Paragonimus</taxon>
    </lineage>
</organism>
<name>A0A5J4N7W8_9TREM</name>
<keyword evidence="2" id="KW-1185">Reference proteome</keyword>
<dbReference type="Gene3D" id="3.90.70.10">
    <property type="entry name" value="Cysteine proteinases"/>
    <property type="match status" value="1"/>
</dbReference>
<dbReference type="Proteomes" id="UP000324629">
    <property type="component" value="Unassembled WGS sequence"/>
</dbReference>
<comment type="caution">
    <text evidence="1">The sequence shown here is derived from an EMBL/GenBank/DDBJ whole genome shotgun (WGS) entry which is preliminary data.</text>
</comment>
<reference evidence="1 2" key="1">
    <citation type="journal article" date="2019" name="Gigascience">
        <title>Whole-genome sequence of the oriental lung fluke Paragonimus westermani.</title>
        <authorList>
            <person name="Oey H."/>
            <person name="Zakrzewski M."/>
            <person name="Narain K."/>
            <person name="Devi K.R."/>
            <person name="Agatsuma T."/>
            <person name="Nawaratna S."/>
            <person name="Gobert G.N."/>
            <person name="Jones M.K."/>
            <person name="Ragan M.A."/>
            <person name="McManus D.P."/>
            <person name="Krause L."/>
        </authorList>
    </citation>
    <scope>NUCLEOTIDE SEQUENCE [LARGE SCALE GENOMIC DNA]</scope>
    <source>
        <strain evidence="1 2">IND2009</strain>
    </source>
</reference>